<evidence type="ECO:0000256" key="5">
    <source>
        <dbReference type="ARBA" id="ARBA00022833"/>
    </source>
</evidence>
<dbReference type="OrthoDB" id="8026949at2759"/>
<proteinExistence type="inferred from homology"/>
<keyword evidence="6" id="KW-0539">Nucleus</keyword>
<evidence type="ECO:0000313" key="11">
    <source>
        <dbReference type="Proteomes" id="UP001165080"/>
    </source>
</evidence>
<comment type="subcellular location">
    <subcellularLocation>
        <location evidence="1">Nucleus</location>
        <location evidence="1">Nucleoplasm</location>
    </subcellularLocation>
</comment>
<organism evidence="10 11">
    <name type="scientific">Pleodorina starrii</name>
    <dbReference type="NCBI Taxonomy" id="330485"/>
    <lineage>
        <taxon>Eukaryota</taxon>
        <taxon>Viridiplantae</taxon>
        <taxon>Chlorophyta</taxon>
        <taxon>core chlorophytes</taxon>
        <taxon>Chlorophyceae</taxon>
        <taxon>CS clade</taxon>
        <taxon>Chlamydomonadales</taxon>
        <taxon>Volvocaceae</taxon>
        <taxon>Pleodorina</taxon>
    </lineage>
</organism>
<dbReference type="GO" id="GO:0005654">
    <property type="term" value="C:nucleoplasm"/>
    <property type="evidence" value="ECO:0007669"/>
    <property type="project" value="UniProtKB-SubCell"/>
</dbReference>
<comment type="similarity">
    <text evidence="2">Belongs to the ZCCHC8 family.</text>
</comment>
<sequence length="677" mass="71483">MAVEPVPGTGLEAVATAEFTSVVRQARLTPTCQPLGALSERKPFEGPDLPRQIIGPDGQQWLSASDHDNLAATRPCHAPSTHPSGVIEACAGSENAANGGSGATDRLLASSGVGHAAVSEPSAAVHVLLKAQAAAAAVAFNVAYEEENDTPSYDRLPVAPLRLGSRLAASALPVSTAPPPLATPPQCGSLVTHGSLTAASSLLEADGPAALPHRAGSDFVRVGKGQGGGRPQKRRRLDGDDAAGGGAAGGIFTLPPEFAFVLNRCFNCGSYGHDLRICKRPRNQTNISTRQREWSESRGAMAAERRMAKQVAVAAQRRGPRHKASHGRYFSTAAPGEEEADAAQPDATGAEATPADVYDPTQALTQAPAGVRPGALSIALAAALGLKCPLDPPPWLVGMALHGIPPAYCRGPYLPLAAEAEPEAPVEQSAAEAVPPPAAASASGAHIVDWAEGSAREMVVAGTAMGGEPDWEPLLPDAPCHVPYAGLNAPVVEAACRQRWRVALGGARRVAALMEAARGAMLRREQRLQQQPQQQGGQGALCEQGPRPEGLGQPTCRGGQLPQPLLQPQHLAEGLGGQWRQQQQQHQQGAMMTAMGWPLQQQQQPCWQQQLMWRQQQLQMQQQCQFIQQQQQLRQQQQMQRPQQQQGWPVPQGIPFFFGGPNFQGHGGQGPAFPGFR</sequence>
<dbReference type="PANTHER" id="PTHR13316">
    <property type="entry name" value="ZINC FINGER, CCHC DOMAIN CONTAINING 8"/>
    <property type="match status" value="1"/>
</dbReference>
<dbReference type="InterPro" id="IPR006568">
    <property type="entry name" value="PSP_pro-rich"/>
</dbReference>
<keyword evidence="3" id="KW-0479">Metal-binding</keyword>
<evidence type="ECO:0000256" key="8">
    <source>
        <dbReference type="SAM" id="MobiDB-lite"/>
    </source>
</evidence>
<feature type="region of interest" description="Disordered" evidence="8">
    <location>
        <begin position="214"/>
        <end position="242"/>
    </location>
</feature>
<dbReference type="PROSITE" id="PS50158">
    <property type="entry name" value="ZF_CCHC"/>
    <property type="match status" value="1"/>
</dbReference>
<evidence type="ECO:0000256" key="2">
    <source>
        <dbReference type="ARBA" id="ARBA00007497"/>
    </source>
</evidence>
<evidence type="ECO:0000256" key="6">
    <source>
        <dbReference type="ARBA" id="ARBA00023242"/>
    </source>
</evidence>
<dbReference type="EMBL" id="BRXU01000007">
    <property type="protein sequence ID" value="GLC53404.1"/>
    <property type="molecule type" value="Genomic_DNA"/>
</dbReference>
<evidence type="ECO:0000256" key="4">
    <source>
        <dbReference type="ARBA" id="ARBA00022771"/>
    </source>
</evidence>
<dbReference type="AlphaFoldDB" id="A0A9W6BJR1"/>
<feature type="domain" description="CCHC-type" evidence="9">
    <location>
        <begin position="264"/>
        <end position="280"/>
    </location>
</feature>
<feature type="region of interest" description="Disordered" evidence="8">
    <location>
        <begin position="524"/>
        <end position="564"/>
    </location>
</feature>
<dbReference type="GO" id="GO:0003723">
    <property type="term" value="F:RNA binding"/>
    <property type="evidence" value="ECO:0007669"/>
    <property type="project" value="TreeGrafter"/>
</dbReference>
<gene>
    <name evidence="10" type="primary">PLEST002191</name>
    <name evidence="10" type="ORF">PLESTB_000741300</name>
</gene>
<dbReference type="Proteomes" id="UP001165080">
    <property type="component" value="Unassembled WGS sequence"/>
</dbReference>
<protein>
    <recommendedName>
        <fullName evidence="9">CCHC-type domain-containing protein</fullName>
    </recommendedName>
</protein>
<evidence type="ECO:0000259" key="9">
    <source>
        <dbReference type="PROSITE" id="PS50158"/>
    </source>
</evidence>
<comment type="caution">
    <text evidence="10">The sequence shown here is derived from an EMBL/GenBank/DDBJ whole genome shotgun (WGS) entry which is preliminary data.</text>
</comment>
<dbReference type="PANTHER" id="PTHR13316:SF0">
    <property type="entry name" value="ZINC FINGER CCHC DOMAIN-CONTAINING PROTEIN 8"/>
    <property type="match status" value="1"/>
</dbReference>
<evidence type="ECO:0000256" key="1">
    <source>
        <dbReference type="ARBA" id="ARBA00004642"/>
    </source>
</evidence>
<dbReference type="Pfam" id="PF04046">
    <property type="entry name" value="PSP"/>
    <property type="match status" value="1"/>
</dbReference>
<reference evidence="10 11" key="1">
    <citation type="journal article" date="2023" name="Commun. Biol.">
        <title>Reorganization of the ancestral sex-determining regions during the evolution of trioecy in Pleodorina starrii.</title>
        <authorList>
            <person name="Takahashi K."/>
            <person name="Suzuki S."/>
            <person name="Kawai-Toyooka H."/>
            <person name="Yamamoto K."/>
            <person name="Hamaji T."/>
            <person name="Ootsuki R."/>
            <person name="Yamaguchi H."/>
            <person name="Kawachi M."/>
            <person name="Higashiyama T."/>
            <person name="Nozaki H."/>
        </authorList>
    </citation>
    <scope>NUCLEOTIDE SEQUENCE [LARGE SCALE GENOMIC DNA]</scope>
    <source>
        <strain evidence="10 11">NIES-4479</strain>
    </source>
</reference>
<keyword evidence="11" id="KW-1185">Reference proteome</keyword>
<keyword evidence="4 7" id="KW-0863">Zinc-finger</keyword>
<feature type="region of interest" description="Disordered" evidence="8">
    <location>
        <begin position="334"/>
        <end position="357"/>
    </location>
</feature>
<evidence type="ECO:0000313" key="10">
    <source>
        <dbReference type="EMBL" id="GLC53404.1"/>
    </source>
</evidence>
<dbReference type="GO" id="GO:0071013">
    <property type="term" value="C:catalytic step 2 spliceosome"/>
    <property type="evidence" value="ECO:0007669"/>
    <property type="project" value="TreeGrafter"/>
</dbReference>
<dbReference type="GO" id="GO:0008270">
    <property type="term" value="F:zinc ion binding"/>
    <property type="evidence" value="ECO:0007669"/>
    <property type="project" value="UniProtKB-KW"/>
</dbReference>
<name>A0A9W6BJR1_9CHLO</name>
<dbReference type="InterPro" id="IPR001878">
    <property type="entry name" value="Znf_CCHC"/>
</dbReference>
<evidence type="ECO:0000256" key="3">
    <source>
        <dbReference type="ARBA" id="ARBA00022723"/>
    </source>
</evidence>
<dbReference type="InterPro" id="IPR052115">
    <property type="entry name" value="NEXT_complex_subunit_ZCCHC8"/>
</dbReference>
<evidence type="ECO:0000256" key="7">
    <source>
        <dbReference type="PROSITE-ProRule" id="PRU00047"/>
    </source>
</evidence>
<accession>A0A9W6BJR1</accession>
<keyword evidence="5" id="KW-0862">Zinc</keyword>